<keyword evidence="3" id="KW-1185">Reference proteome</keyword>
<comment type="caution">
    <text evidence="2">The sequence shown here is derived from an EMBL/GenBank/DDBJ whole genome shotgun (WGS) entry which is preliminary data.</text>
</comment>
<evidence type="ECO:0000256" key="1">
    <source>
        <dbReference type="SAM" id="MobiDB-lite"/>
    </source>
</evidence>
<organism evidence="2 3">
    <name type="scientific">Liparis tanakae</name>
    <name type="common">Tanaka's snailfish</name>
    <dbReference type="NCBI Taxonomy" id="230148"/>
    <lineage>
        <taxon>Eukaryota</taxon>
        <taxon>Metazoa</taxon>
        <taxon>Chordata</taxon>
        <taxon>Craniata</taxon>
        <taxon>Vertebrata</taxon>
        <taxon>Euteleostomi</taxon>
        <taxon>Actinopterygii</taxon>
        <taxon>Neopterygii</taxon>
        <taxon>Teleostei</taxon>
        <taxon>Neoteleostei</taxon>
        <taxon>Acanthomorphata</taxon>
        <taxon>Eupercaria</taxon>
        <taxon>Perciformes</taxon>
        <taxon>Cottioidei</taxon>
        <taxon>Cottales</taxon>
        <taxon>Liparidae</taxon>
        <taxon>Liparis</taxon>
    </lineage>
</organism>
<name>A0A4Z2IMW2_9TELE</name>
<gene>
    <name evidence="2" type="ORF">EYF80_011286</name>
</gene>
<evidence type="ECO:0000313" key="3">
    <source>
        <dbReference type="Proteomes" id="UP000314294"/>
    </source>
</evidence>
<dbReference type="AlphaFoldDB" id="A0A4Z2IMW2"/>
<reference evidence="2 3" key="1">
    <citation type="submission" date="2019-03" db="EMBL/GenBank/DDBJ databases">
        <title>First draft genome of Liparis tanakae, snailfish: a comprehensive survey of snailfish specific genes.</title>
        <authorList>
            <person name="Kim W."/>
            <person name="Song I."/>
            <person name="Jeong J.-H."/>
            <person name="Kim D."/>
            <person name="Kim S."/>
            <person name="Ryu S."/>
            <person name="Song J.Y."/>
            <person name="Lee S.K."/>
        </authorList>
    </citation>
    <scope>NUCLEOTIDE SEQUENCE [LARGE SCALE GENOMIC DNA]</scope>
    <source>
        <tissue evidence="2">Muscle</tissue>
    </source>
</reference>
<feature type="region of interest" description="Disordered" evidence="1">
    <location>
        <begin position="170"/>
        <end position="224"/>
    </location>
</feature>
<feature type="compositionally biased region" description="Polar residues" evidence="1">
    <location>
        <begin position="189"/>
        <end position="198"/>
    </location>
</feature>
<accession>A0A4Z2IMW2</accession>
<evidence type="ECO:0000313" key="2">
    <source>
        <dbReference type="EMBL" id="TNN78503.1"/>
    </source>
</evidence>
<feature type="region of interest" description="Disordered" evidence="1">
    <location>
        <begin position="14"/>
        <end position="77"/>
    </location>
</feature>
<dbReference type="EMBL" id="SRLO01000073">
    <property type="protein sequence ID" value="TNN78503.1"/>
    <property type="molecule type" value="Genomic_DNA"/>
</dbReference>
<dbReference type="Proteomes" id="UP000314294">
    <property type="component" value="Unassembled WGS sequence"/>
</dbReference>
<protein>
    <submittedName>
        <fullName evidence="2">Uncharacterized protein</fullName>
    </submittedName>
</protein>
<feature type="compositionally biased region" description="Basic and acidic residues" evidence="1">
    <location>
        <begin position="173"/>
        <end position="188"/>
    </location>
</feature>
<feature type="compositionally biased region" description="Basic and acidic residues" evidence="1">
    <location>
        <begin position="50"/>
        <end position="73"/>
    </location>
</feature>
<sequence>MGVECQSRLTYARRAPLCMRSQTERTRKSSQIEAGPSRLKTSGKLTVTIDGDRQDLGGEKGSKGEKEKPDFTKPPRMKKTINRRPRVIGRRAWSEHGAGWSRTIAWPQRSAARKVVKDLLIIDSRNDIGQQSSCYKTPTCQKLGTKPFLGDYCLATRMIKPYAQLSSSVNKNSLREGGPHKGTVREDGSSWQKPSRVSYSVLHRGHRSREKAGQPTETHRGPNLRWLGSKYCRRKPTIPQRQLRILFLTHASSASRTSQLNTDPVSPS</sequence>
<proteinExistence type="predicted"/>